<feature type="signal peptide" evidence="1">
    <location>
        <begin position="1"/>
        <end position="26"/>
    </location>
</feature>
<keyword evidence="1" id="KW-0732">Signal</keyword>
<reference evidence="2 3" key="1">
    <citation type="journal article" date="2013" name="ISME J.">
        <title>A metabolic model for members of the genus Tetrasphaera involved in enhanced biological phosphorus removal.</title>
        <authorList>
            <person name="Kristiansen R."/>
            <person name="Nguyen H.T.T."/>
            <person name="Saunders A.M."/>
            <person name="Nielsen J.L."/>
            <person name="Wimmer R."/>
            <person name="Le V.Q."/>
            <person name="McIlroy S.J."/>
            <person name="Petrovski S."/>
            <person name="Seviour R.J."/>
            <person name="Calteau A."/>
            <person name="Nielsen K.L."/>
            <person name="Nielsen P.H."/>
        </authorList>
    </citation>
    <scope>NUCLEOTIDE SEQUENCE [LARGE SCALE GENOMIC DNA]</scope>
    <source>
        <strain evidence="2 3">Ben 74</strain>
    </source>
</reference>
<dbReference type="Proteomes" id="UP000035720">
    <property type="component" value="Unassembled WGS sequence"/>
</dbReference>
<comment type="caution">
    <text evidence="2">The sequence shown here is derived from an EMBL/GenBank/DDBJ whole genome shotgun (WGS) entry which is preliminary data.</text>
</comment>
<evidence type="ECO:0000313" key="3">
    <source>
        <dbReference type="Proteomes" id="UP000035720"/>
    </source>
</evidence>
<organism evidence="2 3">
    <name type="scientific">Nostocoides jenkinsii Ben 74</name>
    <dbReference type="NCBI Taxonomy" id="1193518"/>
    <lineage>
        <taxon>Bacteria</taxon>
        <taxon>Bacillati</taxon>
        <taxon>Actinomycetota</taxon>
        <taxon>Actinomycetes</taxon>
        <taxon>Micrococcales</taxon>
        <taxon>Intrasporangiaceae</taxon>
        <taxon>Nostocoides</taxon>
    </lineage>
</organism>
<dbReference type="Gene3D" id="2.60.20.10">
    <property type="entry name" value="Crystallins"/>
    <property type="match status" value="1"/>
</dbReference>
<dbReference type="RefSeq" id="WP_048546399.1">
    <property type="nucleotide sequence ID" value="NZ_HF571038.1"/>
</dbReference>
<evidence type="ECO:0000313" key="2">
    <source>
        <dbReference type="EMBL" id="CCI53998.1"/>
    </source>
</evidence>
<dbReference type="AlphaFoldDB" id="A0A077MFM1"/>
<evidence type="ECO:0008006" key="4">
    <source>
        <dbReference type="Google" id="ProtNLM"/>
    </source>
</evidence>
<accession>A0A077MFM1</accession>
<protein>
    <recommendedName>
        <fullName evidence="4">Secreted protein</fullName>
    </recommendedName>
</protein>
<sequence>MLRKLAYVGVAAATFGGMAVAAPAQAAPDRAVGAHCIGDTDGRLLSCHATQAEAQRATDGMRGWIPLVIFYDRTGYSGKTLTLGHANGACTTTTRDVDYALPNLGTYGWNNRAGSFVTRNRCDMKGYDGTSFRGDAFRGWVDHDIKLVRWNNDISSFRLS</sequence>
<keyword evidence="3" id="KW-1185">Reference proteome</keyword>
<dbReference type="EMBL" id="CAJC01000166">
    <property type="protein sequence ID" value="CCI53998.1"/>
    <property type="molecule type" value="Genomic_DNA"/>
</dbReference>
<name>A0A077MFM1_9MICO</name>
<proteinExistence type="predicted"/>
<feature type="chain" id="PRO_5001721574" description="Secreted protein" evidence="1">
    <location>
        <begin position="27"/>
        <end position="160"/>
    </location>
</feature>
<dbReference type="OrthoDB" id="4838728at2"/>
<gene>
    <name evidence="2" type="ORF">BN13_540006</name>
</gene>
<evidence type="ECO:0000256" key="1">
    <source>
        <dbReference type="SAM" id="SignalP"/>
    </source>
</evidence>